<dbReference type="Pfam" id="PF00271">
    <property type="entry name" value="Helicase_C"/>
    <property type="match status" value="1"/>
</dbReference>
<accession>A0AAD7XI88</accession>
<dbReference type="InterPro" id="IPR001650">
    <property type="entry name" value="Helicase_C-like"/>
</dbReference>
<dbReference type="CDD" id="cd18791">
    <property type="entry name" value="SF2_C_RHA"/>
    <property type="match status" value="1"/>
</dbReference>
<dbReference type="GO" id="GO:0005524">
    <property type="term" value="F:ATP binding"/>
    <property type="evidence" value="ECO:0007669"/>
    <property type="project" value="UniProtKB-KW"/>
</dbReference>
<dbReference type="InterPro" id="IPR014001">
    <property type="entry name" value="Helicase_ATP-bd"/>
</dbReference>
<evidence type="ECO:0000313" key="7">
    <source>
        <dbReference type="Proteomes" id="UP001230188"/>
    </source>
</evidence>
<proteinExistence type="predicted"/>
<feature type="region of interest" description="Disordered" evidence="3">
    <location>
        <begin position="1058"/>
        <end position="1114"/>
    </location>
</feature>
<comment type="caution">
    <text evidence="6">The sequence shown here is derived from an EMBL/GenBank/DDBJ whole genome shotgun (WGS) entry which is preliminary data.</text>
</comment>
<dbReference type="InterPro" id="IPR029060">
    <property type="entry name" value="PIN-like_dom_sf"/>
</dbReference>
<keyword evidence="7" id="KW-1185">Reference proteome</keyword>
<dbReference type="Proteomes" id="UP001230188">
    <property type="component" value="Unassembled WGS sequence"/>
</dbReference>
<feature type="region of interest" description="Disordered" evidence="3">
    <location>
        <begin position="1569"/>
        <end position="1688"/>
    </location>
</feature>
<feature type="compositionally biased region" description="Basic and acidic residues" evidence="3">
    <location>
        <begin position="1583"/>
        <end position="1592"/>
    </location>
</feature>
<dbReference type="PANTHER" id="PTHR18934">
    <property type="entry name" value="ATP-DEPENDENT RNA HELICASE"/>
    <property type="match status" value="1"/>
</dbReference>
<evidence type="ECO:0000259" key="4">
    <source>
        <dbReference type="PROSITE" id="PS51192"/>
    </source>
</evidence>
<dbReference type="GO" id="GO:0004386">
    <property type="term" value="F:helicase activity"/>
    <property type="evidence" value="ECO:0007669"/>
    <property type="project" value="TreeGrafter"/>
</dbReference>
<dbReference type="InterPro" id="IPR011545">
    <property type="entry name" value="DEAD/DEAH_box_helicase_dom"/>
</dbReference>
<dbReference type="PROSITE" id="PS51194">
    <property type="entry name" value="HELICASE_CTER"/>
    <property type="match status" value="1"/>
</dbReference>
<dbReference type="Pfam" id="PF00270">
    <property type="entry name" value="DEAD"/>
    <property type="match status" value="1"/>
</dbReference>
<dbReference type="Gene3D" id="3.40.50.1010">
    <property type="entry name" value="5'-nuclease"/>
    <property type="match status" value="1"/>
</dbReference>
<feature type="domain" description="Helicase ATP-binding" evidence="4">
    <location>
        <begin position="471"/>
        <end position="635"/>
    </location>
</feature>
<dbReference type="InterPro" id="IPR027417">
    <property type="entry name" value="P-loop_NTPase"/>
</dbReference>
<dbReference type="SUPFAM" id="SSF88723">
    <property type="entry name" value="PIN domain-like"/>
    <property type="match status" value="1"/>
</dbReference>
<feature type="compositionally biased region" description="Acidic residues" evidence="3">
    <location>
        <begin position="423"/>
        <end position="433"/>
    </location>
</feature>
<evidence type="ECO:0000259" key="5">
    <source>
        <dbReference type="PROSITE" id="PS51194"/>
    </source>
</evidence>
<feature type="compositionally biased region" description="Low complexity" evidence="3">
    <location>
        <begin position="1667"/>
        <end position="1681"/>
    </location>
</feature>
<sequence length="1688" mass="186721">MGVRKLAALAKKRGDARLEVLEPGTTVLIDGSGLSNFAVRGDRFELGGNYARLERIVRQYVERLRDRGYRVVVFEDGETRRLKEATRRARLATRTEEWGALRSWLTRDVSRRGPTASSTDFPLPVLFQESVRFALTRLGVEIITCEDEADQALARESARGGGVVLAEDSDFLLFERGARYVPLVELEALCEGRPVRVWTAYRLRHLLGTSHVVDFAVLLGNDYTSHLEVSDFSNVDGLNEATRRDPEKLLAWVAAQPLDWRVESADPGVAFSRALYALEPLDAFPRDPNLDVRALDGSPSPMPEALDDEEDTEAYEAVADAVASLAMARGLRDAGPLRRLCAAAGFREEYAGAALEMLDGDDDILDVEQAERWEDAVAAFRYQRALEPGLLSGVVNVADLYCGPTFHALVQRRRRGVDAAPPAEEEEDDDDDGGGGGGGGVELKKKKKEESESGGAACVVLPIDEHKDHILEHVSKNRVTIVVGETGCGKSSRIPLFLLETTRDARMFVSQPRRIAARSLCDRVRSTLPPEQRQRCGLRLGHGERDEFWGETRVWFCTTGYLVRLLASYPQAFDDHTHLVIDEVHERSVDTELLCLLARRLVASHPKIRVVLMSATLCASLYRDYFGVAEPHIFVGARRFQNKEWYADDLVAGLGGMARGVGHAASKLVEASTKPGDAVSSQVARLQLDLAVAIVDRVGTAASSILVFVAGMNDIVELTDRISRLDDGVSKRRRSFETLPIHSAVPFDEQTRVFDRSSSPPSSSSSSEEKNVVRVVLATNAAESSVTIPDCDHVVCLGVAKQLEYDPGTHRQILQTSWIARSSAIQRAGRTGRVRPGNVYRLYARRRFERMMREHAASDIHKTPLDAVVLNFYTMMKGKDESIAQLLGETLEPPDPKNISRAFESLHASRFLTKPDDTGAMTTMGGFVAALGLDLQLGRLVGLGAQLDCFDEAVDLAAILSQPQTPFRIANPLVHDLDDYVDIASRAFSSRVFWDAGVKSEPIAILRLLYAYEAVHPKTPDARRRFCAKHTLVASRLAQLASSARHLRDRALAALRDGASRRGRRHRNEEEEDDDDATKPAVSFYASSSRRRRRRRRRGGGGGESFDDLDDDDDDVASNPVRLNRLRLLLTWTARENLFCLQATKAAVATVPERELRIAVSGAPIETAHLEALRLPGPWSLSGGARKTYSANLGRDFLSRLDDASLDARLADLAFGPDAPGPLLAAWLAVQSQSGGTRCLFLVSDRAAARQDVRDLVRLLQTRNAARLAPSKRIVGVADVETPSISKANLKELKQLHDRVSLLGVSLNKDGLVACVCSSADLNPQFHIARLLGFRPFDPSFPIFHLQVQTVKQTLAFPSFFLVQKKEEEEEEEDHDEDWLDMPPAARHLAALVGGYRDSKLRVWADSRKETTLEIKVDLPTPTYRCAFGDRAHRQIFMGEHTLAKTDVNLRNARKKPQVPQFGVAAAMLDVGSDRARATGATFFPPGHLWLAKALASFGIKDMDDDLDDDDLQLVEEIERTAEAAGETLAYDPEMTRLLDKLFFGGGVAPNAVAAAAANQIDLDTEFAAILDPPPPPIPPRDVFSRDEDARWPRGQRPSNDYRDSFFLTRGRRGTASQEQQPTDRDEPPPPNDETSVSKKKKKKKKKKKQQQQQNKKPPQSSRRAKNTTATNGATVVVRNTPDTHLNR</sequence>
<dbReference type="Gene3D" id="1.20.120.1080">
    <property type="match status" value="1"/>
</dbReference>
<dbReference type="Gene3D" id="3.40.50.300">
    <property type="entry name" value="P-loop containing nucleotide triphosphate hydrolases"/>
    <property type="match status" value="2"/>
</dbReference>
<dbReference type="PANTHER" id="PTHR18934:SF145">
    <property type="entry name" value="ATP-DEPENDENT RNA HELICASE DHX57-RELATED"/>
    <property type="match status" value="1"/>
</dbReference>
<dbReference type="SMART" id="SM00490">
    <property type="entry name" value="HELICc"/>
    <property type="match status" value="1"/>
</dbReference>
<feature type="compositionally biased region" description="Basic residues" evidence="3">
    <location>
        <begin position="1638"/>
        <end position="1650"/>
    </location>
</feature>
<evidence type="ECO:0000313" key="6">
    <source>
        <dbReference type="EMBL" id="KAJ8599386.1"/>
    </source>
</evidence>
<feature type="compositionally biased region" description="Acidic residues" evidence="3">
    <location>
        <begin position="1105"/>
        <end position="1114"/>
    </location>
</feature>
<organism evidence="6 7">
    <name type="scientific">Chrysophaeum taylorii</name>
    <dbReference type="NCBI Taxonomy" id="2483200"/>
    <lineage>
        <taxon>Eukaryota</taxon>
        <taxon>Sar</taxon>
        <taxon>Stramenopiles</taxon>
        <taxon>Ochrophyta</taxon>
        <taxon>Pelagophyceae</taxon>
        <taxon>Pelagomonadales</taxon>
        <taxon>Pelagomonadaceae</taxon>
        <taxon>Chrysophaeum</taxon>
    </lineage>
</organism>
<protein>
    <submittedName>
        <fullName evidence="6">Uncharacterized protein</fullName>
    </submittedName>
</protein>
<dbReference type="SMART" id="SM00487">
    <property type="entry name" value="DEXDc"/>
    <property type="match status" value="1"/>
</dbReference>
<name>A0AAD7XI88_9STRA</name>
<feature type="region of interest" description="Disordered" evidence="3">
    <location>
        <begin position="417"/>
        <end position="449"/>
    </location>
</feature>
<dbReference type="EMBL" id="JAQMWT010000570">
    <property type="protein sequence ID" value="KAJ8599386.1"/>
    <property type="molecule type" value="Genomic_DNA"/>
</dbReference>
<feature type="compositionally biased region" description="Basic residues" evidence="3">
    <location>
        <begin position="1089"/>
        <end position="1099"/>
    </location>
</feature>
<keyword evidence="2" id="KW-0067">ATP-binding</keyword>
<gene>
    <name evidence="6" type="ORF">CTAYLR_007029</name>
</gene>
<evidence type="ECO:0000256" key="3">
    <source>
        <dbReference type="SAM" id="MobiDB-lite"/>
    </source>
</evidence>
<dbReference type="SUPFAM" id="SSF52540">
    <property type="entry name" value="P-loop containing nucleoside triphosphate hydrolases"/>
    <property type="match status" value="1"/>
</dbReference>
<dbReference type="CDD" id="cd17917">
    <property type="entry name" value="DEXHc_RHA-like"/>
    <property type="match status" value="1"/>
</dbReference>
<dbReference type="GO" id="GO:0003723">
    <property type="term" value="F:RNA binding"/>
    <property type="evidence" value="ECO:0007669"/>
    <property type="project" value="TreeGrafter"/>
</dbReference>
<keyword evidence="1" id="KW-0547">Nucleotide-binding</keyword>
<evidence type="ECO:0000256" key="1">
    <source>
        <dbReference type="ARBA" id="ARBA00022741"/>
    </source>
</evidence>
<dbReference type="PROSITE" id="PS51192">
    <property type="entry name" value="HELICASE_ATP_BIND_1"/>
    <property type="match status" value="1"/>
</dbReference>
<reference evidence="6" key="1">
    <citation type="submission" date="2023-01" db="EMBL/GenBank/DDBJ databases">
        <title>Metagenome sequencing of chrysophaentin producing Chrysophaeum taylorii.</title>
        <authorList>
            <person name="Davison J."/>
            <person name="Bewley C."/>
        </authorList>
    </citation>
    <scope>NUCLEOTIDE SEQUENCE</scope>
    <source>
        <strain evidence="6">NIES-1699</strain>
    </source>
</reference>
<feature type="domain" description="Helicase C-terminal" evidence="5">
    <location>
        <begin position="694"/>
        <end position="876"/>
    </location>
</feature>
<evidence type="ECO:0000256" key="2">
    <source>
        <dbReference type="ARBA" id="ARBA00022840"/>
    </source>
</evidence>